<comment type="caution">
    <text evidence="1">The sequence shown here is derived from an EMBL/GenBank/DDBJ whole genome shotgun (WGS) entry which is preliminary data.</text>
</comment>
<reference evidence="1 2" key="1">
    <citation type="submission" date="2024-04" db="EMBL/GenBank/DDBJ databases">
        <title>Phyllosticta paracitricarpa is synonymous to the EU quarantine fungus P. citricarpa based on phylogenomic analyses.</title>
        <authorList>
            <consortium name="Lawrence Berkeley National Laboratory"/>
            <person name="Van ingen-buijs V.A."/>
            <person name="Van westerhoven A.C."/>
            <person name="Haridas S."/>
            <person name="Skiadas P."/>
            <person name="Martin F."/>
            <person name="Groenewald J.Z."/>
            <person name="Crous P.W."/>
            <person name="Seidl M.F."/>
        </authorList>
    </citation>
    <scope>NUCLEOTIDE SEQUENCE [LARGE SCALE GENOMIC DNA]</scope>
    <source>
        <strain evidence="1 2">CBS 141358</strain>
    </source>
</reference>
<evidence type="ECO:0000313" key="2">
    <source>
        <dbReference type="Proteomes" id="UP001367316"/>
    </source>
</evidence>
<dbReference type="EMBL" id="JBBPBF010000001">
    <property type="protein sequence ID" value="KAK7615380.1"/>
    <property type="molecule type" value="Genomic_DNA"/>
</dbReference>
<keyword evidence="2" id="KW-1185">Reference proteome</keyword>
<gene>
    <name evidence="1" type="ORF">JOL62DRAFT_2375</name>
</gene>
<dbReference type="Proteomes" id="UP001367316">
    <property type="component" value="Unassembled WGS sequence"/>
</dbReference>
<name>A0ABR1NJK5_9PEZI</name>
<sequence length="213" mass="24324">MSLDDALNFGVCVGFATEQAAIWKLFLGSNADLSPCQASRFEHHKNRWIAPPILLESRWFRRHRSGCGSGEWSRDLIDRRKSNDQRNPCTLNMHNVSAARPETLFPKFLQQIIVLYCLSDARARPRTHQPCYLIASSQTCDQTGNLHVLRLEQRRTFFACDTGSQLGVLSCGTWNVHWQSVQGLHRSPIHPSRNMNGHIAADKALYRHVISRF</sequence>
<organism evidence="1 2">
    <name type="scientific">Phyllosticta paracitricarpa</name>
    <dbReference type="NCBI Taxonomy" id="2016321"/>
    <lineage>
        <taxon>Eukaryota</taxon>
        <taxon>Fungi</taxon>
        <taxon>Dikarya</taxon>
        <taxon>Ascomycota</taxon>
        <taxon>Pezizomycotina</taxon>
        <taxon>Dothideomycetes</taxon>
        <taxon>Dothideomycetes incertae sedis</taxon>
        <taxon>Botryosphaeriales</taxon>
        <taxon>Phyllostictaceae</taxon>
        <taxon>Phyllosticta</taxon>
    </lineage>
</organism>
<protein>
    <submittedName>
        <fullName evidence="1">Uncharacterized protein</fullName>
    </submittedName>
</protein>
<accession>A0ABR1NJK5</accession>
<proteinExistence type="predicted"/>
<evidence type="ECO:0000313" key="1">
    <source>
        <dbReference type="EMBL" id="KAK7615380.1"/>
    </source>
</evidence>